<sequence length="244" mass="27579">MSYIVAFVRLPGTSKEYPVCCLRTDIKPEDAVIVELIGNRFEIGRVSTVKYLDWDCNASLVCKVGEGEITSRGVQLAPGTPRSVGIVSGEMLIARLRERGWTPYHSLVTYRMVLAFNNEIQTARILVRRHGVDFQVLPDLQALPVAFSKASVAKTEGRFVQHFLAHTTFNLYEGAIRFAEAFERNEGNYDRFFVSVGERDRRTAEQKAAAKACREDSGFYWRGSDDDGMEQGMNAWYSEMLARD</sequence>
<reference evidence="1 2" key="1">
    <citation type="submission" date="2020-08" db="EMBL/GenBank/DDBJ databases">
        <title>A Genomic Blueprint of the Chicken Gut Microbiome.</title>
        <authorList>
            <person name="Gilroy R."/>
            <person name="Ravi A."/>
            <person name="Getino M."/>
            <person name="Pursley I."/>
            <person name="Horton D.L."/>
            <person name="Alikhan N.-F."/>
            <person name="Baker D."/>
            <person name="Gharbi K."/>
            <person name="Hall N."/>
            <person name="Watson M."/>
            <person name="Adriaenssens E.M."/>
            <person name="Foster-Nyarko E."/>
            <person name="Jarju S."/>
            <person name="Secka A."/>
            <person name="Antonio M."/>
            <person name="Oren A."/>
            <person name="Chaudhuri R."/>
            <person name="La Ragione R.M."/>
            <person name="Hildebrand F."/>
            <person name="Pallen M.J."/>
        </authorList>
    </citation>
    <scope>NUCLEOTIDE SEQUENCE [LARGE SCALE GENOMIC DNA]</scope>
    <source>
        <strain evidence="1 2">Sa2CVA6</strain>
    </source>
</reference>
<dbReference type="EMBL" id="JACSQK010000001">
    <property type="protein sequence ID" value="MBD7959127.1"/>
    <property type="molecule type" value="Genomic_DNA"/>
</dbReference>
<dbReference type="RefSeq" id="WP_191721539.1">
    <property type="nucleotide sequence ID" value="NZ_JACSQK010000001.1"/>
</dbReference>
<gene>
    <name evidence="1" type="ORF">H9646_01400</name>
</gene>
<comment type="caution">
    <text evidence="1">The sequence shown here is derived from an EMBL/GenBank/DDBJ whole genome shotgun (WGS) entry which is preliminary data.</text>
</comment>
<evidence type="ECO:0000313" key="2">
    <source>
        <dbReference type="Proteomes" id="UP000634919"/>
    </source>
</evidence>
<organism evidence="1 2">
    <name type="scientific">Comamonas avium</name>
    <dbReference type="NCBI Taxonomy" id="2762231"/>
    <lineage>
        <taxon>Bacteria</taxon>
        <taxon>Pseudomonadati</taxon>
        <taxon>Pseudomonadota</taxon>
        <taxon>Betaproteobacteria</taxon>
        <taxon>Burkholderiales</taxon>
        <taxon>Comamonadaceae</taxon>
        <taxon>Comamonas</taxon>
    </lineage>
</organism>
<evidence type="ECO:0000313" key="1">
    <source>
        <dbReference type="EMBL" id="MBD7959127.1"/>
    </source>
</evidence>
<name>A0ABR8S6M6_9BURK</name>
<dbReference type="Proteomes" id="UP000634919">
    <property type="component" value="Unassembled WGS sequence"/>
</dbReference>
<keyword evidence="2" id="KW-1185">Reference proteome</keyword>
<proteinExistence type="predicted"/>
<protein>
    <submittedName>
        <fullName evidence="1">Uncharacterized protein</fullName>
    </submittedName>
</protein>
<accession>A0ABR8S6M6</accession>